<dbReference type="Gene3D" id="1.10.12.10">
    <property type="entry name" value="Lyase 2-enoyl-coa Hydratase, Chain A, domain 2"/>
    <property type="match status" value="1"/>
</dbReference>
<evidence type="ECO:0000313" key="4">
    <source>
        <dbReference type="EMBL" id="MBB4615062.1"/>
    </source>
</evidence>
<evidence type="ECO:0000256" key="1">
    <source>
        <dbReference type="ARBA" id="ARBA00005254"/>
    </source>
</evidence>
<proteinExistence type="inferred from homology"/>
<dbReference type="CDD" id="cd06558">
    <property type="entry name" value="crotonase-like"/>
    <property type="match status" value="1"/>
</dbReference>
<dbReference type="OrthoDB" id="9810797at2"/>
<dbReference type="NCBIfam" id="NF004781">
    <property type="entry name" value="PRK06127.1"/>
    <property type="match status" value="1"/>
</dbReference>
<accession>A0A7W7EV40</accession>
<dbReference type="PANTHER" id="PTHR11941:SF54">
    <property type="entry name" value="ENOYL-COA HYDRATASE, MITOCHONDRIAL"/>
    <property type="match status" value="1"/>
</dbReference>
<dbReference type="RefSeq" id="WP_144908029.1">
    <property type="nucleotide sequence ID" value="NZ_JACHOA010000006.1"/>
</dbReference>
<reference evidence="4 5" key="1">
    <citation type="submission" date="2020-08" db="EMBL/GenBank/DDBJ databases">
        <title>Genomic Encyclopedia of Type Strains, Phase IV (KMG-IV): sequencing the most valuable type-strain genomes for metagenomic binning, comparative biology and taxonomic classification.</title>
        <authorList>
            <person name="Goeker M."/>
        </authorList>
    </citation>
    <scope>NUCLEOTIDE SEQUENCE [LARGE SCALE GENOMIC DNA]</scope>
    <source>
        <strain evidence="4 5">DSM 17507</strain>
    </source>
</reference>
<evidence type="ECO:0000256" key="2">
    <source>
        <dbReference type="ARBA" id="ARBA00023239"/>
    </source>
</evidence>
<gene>
    <name evidence="4" type="ORF">GGR37_003352</name>
</gene>
<dbReference type="Gene3D" id="3.90.226.10">
    <property type="entry name" value="2-enoyl-CoA Hydratase, Chain A, domain 1"/>
    <property type="match status" value="1"/>
</dbReference>
<comment type="caution">
    <text evidence="4">The sequence shown here is derived from an EMBL/GenBank/DDBJ whole genome shotgun (WGS) entry which is preliminary data.</text>
</comment>
<dbReference type="InterPro" id="IPR001753">
    <property type="entry name" value="Enoyl-CoA_hydra/iso"/>
</dbReference>
<evidence type="ECO:0000313" key="5">
    <source>
        <dbReference type="Proteomes" id="UP000538566"/>
    </source>
</evidence>
<dbReference type="EMBL" id="JACHOA010000006">
    <property type="protein sequence ID" value="MBB4615062.1"/>
    <property type="molecule type" value="Genomic_DNA"/>
</dbReference>
<dbReference type="InterPro" id="IPR018376">
    <property type="entry name" value="Enoyl-CoA_hyd/isom_CS"/>
</dbReference>
<dbReference type="InterPro" id="IPR029045">
    <property type="entry name" value="ClpP/crotonase-like_dom_sf"/>
</dbReference>
<keyword evidence="5" id="KW-1185">Reference proteome</keyword>
<protein>
    <submittedName>
        <fullName evidence="4">Enoyl-CoA hydratase/carnithine racemase</fullName>
    </submittedName>
</protein>
<dbReference type="PROSITE" id="PS00166">
    <property type="entry name" value="ENOYL_COA_HYDRATASE"/>
    <property type="match status" value="1"/>
</dbReference>
<evidence type="ECO:0000256" key="3">
    <source>
        <dbReference type="RuleBase" id="RU003707"/>
    </source>
</evidence>
<dbReference type="InterPro" id="IPR014748">
    <property type="entry name" value="Enoyl-CoA_hydra_C"/>
</dbReference>
<dbReference type="GO" id="GO:0006635">
    <property type="term" value="P:fatty acid beta-oxidation"/>
    <property type="evidence" value="ECO:0007669"/>
    <property type="project" value="TreeGrafter"/>
</dbReference>
<dbReference type="GO" id="GO:0016829">
    <property type="term" value="F:lyase activity"/>
    <property type="evidence" value="ECO:0007669"/>
    <property type="project" value="UniProtKB-KW"/>
</dbReference>
<dbReference type="PANTHER" id="PTHR11941">
    <property type="entry name" value="ENOYL-COA HYDRATASE-RELATED"/>
    <property type="match status" value="1"/>
</dbReference>
<sequence>MTQYIVTRKDGAIGHVVFNKPEKMNAICLEMWQGMSDAMAQFENDDEVRVIVFSGAGGKAFVAGADVGKYEQERGDKDAQEHYAKTGEDALQAIYKSKKVTVAAIDGYCIGGGVSVALVCDLRYCSAQSSFGQPAMNIGIGYRYSSLRRMVDIIGYGAAKDMLLGGLRFDAQEAYVKGLVGRVLPNDEFQPWIDKVVKTISVGAPLTAEDVKYTLWTYAQDESKRDTDRCEELFQICYASEDYKEGIRAFAEKRKPVFIGK</sequence>
<comment type="similarity">
    <text evidence="1 3">Belongs to the enoyl-CoA hydratase/isomerase family.</text>
</comment>
<dbReference type="AlphaFoldDB" id="A0A7W7EV40"/>
<name>A0A7W7EV40_9SPHN</name>
<keyword evidence="2" id="KW-0456">Lyase</keyword>
<organism evidence="4 5">
    <name type="scientific">Novosphingobium taihuense</name>
    <dbReference type="NCBI Taxonomy" id="260085"/>
    <lineage>
        <taxon>Bacteria</taxon>
        <taxon>Pseudomonadati</taxon>
        <taxon>Pseudomonadota</taxon>
        <taxon>Alphaproteobacteria</taxon>
        <taxon>Sphingomonadales</taxon>
        <taxon>Sphingomonadaceae</taxon>
        <taxon>Novosphingobium</taxon>
    </lineage>
</organism>
<dbReference type="Proteomes" id="UP000538566">
    <property type="component" value="Unassembled WGS sequence"/>
</dbReference>
<dbReference type="Pfam" id="PF00378">
    <property type="entry name" value="ECH_1"/>
    <property type="match status" value="1"/>
</dbReference>
<dbReference type="SUPFAM" id="SSF52096">
    <property type="entry name" value="ClpP/crotonase"/>
    <property type="match status" value="1"/>
</dbReference>